<dbReference type="Proteomes" id="UP000026962">
    <property type="component" value="Chromosome 12"/>
</dbReference>
<dbReference type="SUPFAM" id="SSF81383">
    <property type="entry name" value="F-box domain"/>
    <property type="match status" value="1"/>
</dbReference>
<name>A0A0E0MP69_ORYPU</name>
<dbReference type="PANTHER" id="PTHR33110:SF143">
    <property type="entry name" value="F-BOX DOMAIN CONTAINING PROTEIN, EXPRESSED"/>
    <property type="match status" value="1"/>
</dbReference>
<keyword evidence="4" id="KW-1185">Reference proteome</keyword>
<dbReference type="EnsemblPlants" id="OPUNC12G15880.1">
    <property type="protein sequence ID" value="OPUNC12G15880.1"/>
    <property type="gene ID" value="OPUNC12G15880"/>
</dbReference>
<dbReference type="InterPro" id="IPR036047">
    <property type="entry name" value="F-box-like_dom_sf"/>
</dbReference>
<organism evidence="3">
    <name type="scientific">Oryza punctata</name>
    <name type="common">Red rice</name>
    <dbReference type="NCBI Taxonomy" id="4537"/>
    <lineage>
        <taxon>Eukaryota</taxon>
        <taxon>Viridiplantae</taxon>
        <taxon>Streptophyta</taxon>
        <taxon>Embryophyta</taxon>
        <taxon>Tracheophyta</taxon>
        <taxon>Spermatophyta</taxon>
        <taxon>Magnoliopsida</taxon>
        <taxon>Liliopsida</taxon>
        <taxon>Poales</taxon>
        <taxon>Poaceae</taxon>
        <taxon>BOP clade</taxon>
        <taxon>Oryzoideae</taxon>
        <taxon>Oryzeae</taxon>
        <taxon>Oryzinae</taxon>
        <taxon>Oryza</taxon>
    </lineage>
</organism>
<dbReference type="Pfam" id="PF03478">
    <property type="entry name" value="Beta-prop_KIB1-4"/>
    <property type="match status" value="1"/>
</dbReference>
<accession>A0A0E0MP69</accession>
<proteinExistence type="predicted"/>
<dbReference type="OMA" id="TTPCQWR"/>
<evidence type="ECO:0000313" key="3">
    <source>
        <dbReference type="EnsemblPlants" id="OPUNC12G15880.1"/>
    </source>
</evidence>
<dbReference type="Gene3D" id="1.20.1280.50">
    <property type="match status" value="1"/>
</dbReference>
<dbReference type="AlphaFoldDB" id="A0A0E0MP69"/>
<feature type="domain" description="F-box" evidence="1">
    <location>
        <begin position="9"/>
        <end position="42"/>
    </location>
</feature>
<dbReference type="HOGENOM" id="CLU_019286_9_1_1"/>
<evidence type="ECO:0000259" key="2">
    <source>
        <dbReference type="Pfam" id="PF03478"/>
    </source>
</evidence>
<protein>
    <recommendedName>
        <fullName evidence="5">DUF295 domain-containing protein</fullName>
    </recommendedName>
</protein>
<dbReference type="InterPro" id="IPR005174">
    <property type="entry name" value="KIB1-4_b-propeller"/>
</dbReference>
<sequence length="352" mass="39737">MAAAVESPWPELPKDLIGEVLLRLPSLADRVRLRAVCRPWRAGAKRRGQALPLPPPLPWFALRDGGLVDLNGCPIRRVPALPEGVFACLAVDDMAFVVHDHGGCSLANPPVHRRRPLSPSLPTPCSEPWRIPNPTPRRAQWHLTRARLADIAFLNGRLYTLTMKEGLYVFVPSSGHMNVSSKFHHCIADDPEQLEINFKSDGFHVIIRYLAECDGRLLMVKRWMKVPSGARLGDEDRTYRFEVFEADLSTTPCQWRKVDRLGGHAIFLGSECTKFVRASKCVGGVQEDCIYFMHRIFDNPSKEYFGPCVDPLGDSGVYNIRNGEITPLLPEDVMAKLRLNRQFLTWFFPTDV</sequence>
<feature type="domain" description="KIB1-4 beta-propeller" evidence="2">
    <location>
        <begin position="141"/>
        <end position="319"/>
    </location>
</feature>
<reference evidence="3" key="1">
    <citation type="submission" date="2015-04" db="UniProtKB">
        <authorList>
            <consortium name="EnsemblPlants"/>
        </authorList>
    </citation>
    <scope>IDENTIFICATION</scope>
</reference>
<reference evidence="3" key="2">
    <citation type="submission" date="2018-05" db="EMBL/GenBank/DDBJ databases">
        <title>OpunRS2 (Oryza punctata Reference Sequence Version 2).</title>
        <authorList>
            <person name="Zhang J."/>
            <person name="Kudrna D."/>
            <person name="Lee S."/>
            <person name="Talag J."/>
            <person name="Welchert J."/>
            <person name="Wing R.A."/>
        </authorList>
    </citation>
    <scope>NUCLEOTIDE SEQUENCE [LARGE SCALE GENOMIC DNA]</scope>
</reference>
<dbReference type="Gramene" id="OPUNC12G15880.1">
    <property type="protein sequence ID" value="OPUNC12G15880.1"/>
    <property type="gene ID" value="OPUNC12G15880"/>
</dbReference>
<evidence type="ECO:0008006" key="5">
    <source>
        <dbReference type="Google" id="ProtNLM"/>
    </source>
</evidence>
<dbReference type="Pfam" id="PF00646">
    <property type="entry name" value="F-box"/>
    <property type="match status" value="1"/>
</dbReference>
<dbReference type="InterPro" id="IPR001810">
    <property type="entry name" value="F-box_dom"/>
</dbReference>
<evidence type="ECO:0000313" key="4">
    <source>
        <dbReference type="Proteomes" id="UP000026962"/>
    </source>
</evidence>
<evidence type="ECO:0000259" key="1">
    <source>
        <dbReference type="Pfam" id="PF00646"/>
    </source>
</evidence>
<dbReference type="PANTHER" id="PTHR33110">
    <property type="entry name" value="F-BOX/KELCH-REPEAT PROTEIN-RELATED"/>
    <property type="match status" value="1"/>
</dbReference>